<dbReference type="GO" id="GO:0032934">
    <property type="term" value="F:sterol binding"/>
    <property type="evidence" value="ECO:0007669"/>
    <property type="project" value="TreeGrafter"/>
</dbReference>
<dbReference type="OrthoDB" id="14833at2759"/>
<evidence type="ECO:0000256" key="1">
    <source>
        <dbReference type="ARBA" id="ARBA00008842"/>
    </source>
</evidence>
<reference evidence="3" key="1">
    <citation type="submission" date="2022-07" db="EMBL/GenBank/DDBJ databases">
        <title>Phylogenomic reconstructions and comparative analyses of Kickxellomycotina fungi.</title>
        <authorList>
            <person name="Reynolds N.K."/>
            <person name="Stajich J.E."/>
            <person name="Barry K."/>
            <person name="Grigoriev I.V."/>
            <person name="Crous P."/>
            <person name="Smith M.E."/>
        </authorList>
    </citation>
    <scope>NUCLEOTIDE SEQUENCE</scope>
    <source>
        <strain evidence="3">IMI 214461</strain>
    </source>
</reference>
<dbReference type="Gene3D" id="2.40.160.120">
    <property type="match status" value="1"/>
</dbReference>
<dbReference type="Gene3D" id="1.10.287.2720">
    <property type="match status" value="1"/>
</dbReference>
<comment type="caution">
    <text evidence="3">The sequence shown here is derived from an EMBL/GenBank/DDBJ whole genome shotgun (WGS) entry which is preliminary data.</text>
</comment>
<dbReference type="GO" id="GO:0005829">
    <property type="term" value="C:cytosol"/>
    <property type="evidence" value="ECO:0007669"/>
    <property type="project" value="TreeGrafter"/>
</dbReference>
<organism evidence="3 4">
    <name type="scientific">Coemansia thaxteri</name>
    <dbReference type="NCBI Taxonomy" id="2663907"/>
    <lineage>
        <taxon>Eukaryota</taxon>
        <taxon>Fungi</taxon>
        <taxon>Fungi incertae sedis</taxon>
        <taxon>Zoopagomycota</taxon>
        <taxon>Kickxellomycotina</taxon>
        <taxon>Kickxellomycetes</taxon>
        <taxon>Kickxellales</taxon>
        <taxon>Kickxellaceae</taxon>
        <taxon>Coemansia</taxon>
    </lineage>
</organism>
<dbReference type="PANTHER" id="PTHR10972">
    <property type="entry name" value="OXYSTEROL-BINDING PROTEIN-RELATED"/>
    <property type="match status" value="1"/>
</dbReference>
<proteinExistence type="inferred from homology"/>
<dbReference type="InterPro" id="IPR018494">
    <property type="entry name" value="Oxysterol-bd_CS"/>
</dbReference>
<sequence length="415" mass="47276">MSKNDASVVEEVLDDEPRSIILSMISQLRKDMDLSRITFPTFVLEPRSFTERVTDFMSHPDFLIRASKCDDPVQRFIGVVKYYMSGWHIHPKGVKKPYNPVLGEFFRSKYEFDDSSSAFFVAEQVSHHPPITAMFYHSPEHHIAIEGDLRPKSRFLVNSVGMLLEGYANVHFGLWNENYRVTYPNMYARGILFGKMVLELGETSTVTCPENDLAFDVEFKTKGIIWGSYNQIAGKIRRISTKEVLYEISGNWQTQINILDVRDKRKGGGLSSTEPSVLFDSAKETVVPQIVACAAEQEPNESRNLWKYVTKAIAENNLDDATTYKSAIEEDQRDGTKRREAAKERFMPRFFQLEVDGNYHPKFKDIPDDPALARDKIVHWIFAKPDGSLQDFAIEEKDPVVLAAGLAAAKSQQRA</sequence>
<dbReference type="EMBL" id="JANBQF010000117">
    <property type="protein sequence ID" value="KAJ2005133.1"/>
    <property type="molecule type" value="Genomic_DNA"/>
</dbReference>
<dbReference type="GO" id="GO:0032541">
    <property type="term" value="C:cortical endoplasmic reticulum"/>
    <property type="evidence" value="ECO:0007669"/>
    <property type="project" value="TreeGrafter"/>
</dbReference>
<dbReference type="PANTHER" id="PTHR10972:SF102">
    <property type="entry name" value="OXYSTEROL-BINDING PROTEIN"/>
    <property type="match status" value="1"/>
</dbReference>
<dbReference type="InterPro" id="IPR037239">
    <property type="entry name" value="OSBP_sf"/>
</dbReference>
<dbReference type="Gene3D" id="3.30.70.3490">
    <property type="match status" value="1"/>
</dbReference>
<comment type="similarity">
    <text evidence="1 2">Belongs to the OSBP family.</text>
</comment>
<dbReference type="Proteomes" id="UP001150907">
    <property type="component" value="Unassembled WGS sequence"/>
</dbReference>
<protein>
    <submittedName>
        <fullName evidence="3">Oxysterol-binding protein OBPa</fullName>
    </submittedName>
</protein>
<dbReference type="InterPro" id="IPR000648">
    <property type="entry name" value="Oxysterol-bd"/>
</dbReference>
<dbReference type="PROSITE" id="PS01013">
    <property type="entry name" value="OSBP"/>
    <property type="match status" value="1"/>
</dbReference>
<accession>A0A9W8EIR7</accession>
<name>A0A9W8EIR7_9FUNG</name>
<dbReference type="FunFam" id="1.10.287.2720:FF:000001">
    <property type="entry name" value="Oxysterol-binding OBPalpha"/>
    <property type="match status" value="1"/>
</dbReference>
<evidence type="ECO:0000313" key="4">
    <source>
        <dbReference type="Proteomes" id="UP001150907"/>
    </source>
</evidence>
<dbReference type="Pfam" id="PF01237">
    <property type="entry name" value="Oxysterol_BP"/>
    <property type="match status" value="1"/>
</dbReference>
<dbReference type="SUPFAM" id="SSF144000">
    <property type="entry name" value="Oxysterol-binding protein-like"/>
    <property type="match status" value="1"/>
</dbReference>
<keyword evidence="4" id="KW-1185">Reference proteome</keyword>
<evidence type="ECO:0000313" key="3">
    <source>
        <dbReference type="EMBL" id="KAJ2005133.1"/>
    </source>
</evidence>
<dbReference type="AlphaFoldDB" id="A0A9W8EIR7"/>
<evidence type="ECO:0000256" key="2">
    <source>
        <dbReference type="RuleBase" id="RU003844"/>
    </source>
</evidence>
<dbReference type="GO" id="GO:0016020">
    <property type="term" value="C:membrane"/>
    <property type="evidence" value="ECO:0007669"/>
    <property type="project" value="TreeGrafter"/>
</dbReference>
<gene>
    <name evidence="3" type="primary">OSH6</name>
    <name evidence="3" type="ORF">H4R26_002111</name>
</gene>